<accession>A0A2W4WJS4</accession>
<dbReference type="Pfam" id="PF12617">
    <property type="entry name" value="LdpA_C"/>
    <property type="match status" value="1"/>
</dbReference>
<dbReference type="Pfam" id="PF25160">
    <property type="entry name" value="LdpA_Fe-S-bd"/>
    <property type="match status" value="1"/>
</dbReference>
<dbReference type="Proteomes" id="UP000249081">
    <property type="component" value="Unassembled WGS sequence"/>
</dbReference>
<dbReference type="GO" id="GO:0051539">
    <property type="term" value="F:4 iron, 4 sulfur cluster binding"/>
    <property type="evidence" value="ECO:0007669"/>
    <property type="project" value="UniProtKB-KW"/>
</dbReference>
<protein>
    <submittedName>
        <fullName evidence="7">4Fe-4S ferredoxin</fullName>
    </submittedName>
</protein>
<dbReference type="PANTHER" id="PTHR24960:SF79">
    <property type="entry name" value="PHOTOSYSTEM I IRON-SULFUR CENTER"/>
    <property type="match status" value="1"/>
</dbReference>
<dbReference type="PANTHER" id="PTHR24960">
    <property type="entry name" value="PHOTOSYSTEM I IRON-SULFUR CENTER-RELATED"/>
    <property type="match status" value="1"/>
</dbReference>
<keyword evidence="3" id="KW-0479">Metal-binding</keyword>
<dbReference type="PROSITE" id="PS51379">
    <property type="entry name" value="4FE4S_FER_2"/>
    <property type="match status" value="2"/>
</dbReference>
<dbReference type="InterPro" id="IPR050157">
    <property type="entry name" value="PSI_iron-sulfur_center"/>
</dbReference>
<evidence type="ECO:0000313" key="8">
    <source>
        <dbReference type="Proteomes" id="UP000249081"/>
    </source>
</evidence>
<keyword evidence="5" id="KW-0411">Iron-sulfur</keyword>
<evidence type="ECO:0000256" key="2">
    <source>
        <dbReference type="ARBA" id="ARBA00022485"/>
    </source>
</evidence>
<gene>
    <name evidence="7" type="ORF">DCF17_01910</name>
</gene>
<dbReference type="InterPro" id="IPR057431">
    <property type="entry name" value="LdpA_Fe-S-bd"/>
</dbReference>
<organism evidence="7 8">
    <name type="scientific">Shackletoniella antarctica</name>
    <dbReference type="NCBI Taxonomy" id="268115"/>
    <lineage>
        <taxon>Bacteria</taxon>
        <taxon>Bacillati</taxon>
        <taxon>Cyanobacteriota</taxon>
        <taxon>Cyanophyceae</taxon>
        <taxon>Oculatellales</taxon>
        <taxon>Oculatellaceae</taxon>
        <taxon>Shackletoniella</taxon>
    </lineage>
</organism>
<comment type="caution">
    <text evidence="7">The sequence shown here is derived from an EMBL/GenBank/DDBJ whole genome shotgun (WGS) entry which is preliminary data.</text>
</comment>
<evidence type="ECO:0000256" key="4">
    <source>
        <dbReference type="ARBA" id="ARBA00023004"/>
    </source>
</evidence>
<keyword evidence="4" id="KW-0408">Iron</keyword>
<comment type="cofactor">
    <cofactor evidence="1">
        <name>[4Fe-4S] cluster</name>
        <dbReference type="ChEBI" id="CHEBI:49883"/>
    </cofactor>
</comment>
<feature type="domain" description="4Fe-4S ferredoxin-type" evidence="6">
    <location>
        <begin position="86"/>
        <end position="116"/>
    </location>
</feature>
<dbReference type="NCBIfam" id="NF045992">
    <property type="entry name" value="CircClkLdpA"/>
    <property type="match status" value="1"/>
</dbReference>
<evidence type="ECO:0000313" key="7">
    <source>
        <dbReference type="EMBL" id="PZO45374.1"/>
    </source>
</evidence>
<dbReference type="EMBL" id="QBMN01000007">
    <property type="protein sequence ID" value="PZO45374.1"/>
    <property type="molecule type" value="Genomic_DNA"/>
</dbReference>
<dbReference type="AlphaFoldDB" id="A0A2W4WJS4"/>
<dbReference type="SUPFAM" id="SSF54862">
    <property type="entry name" value="4Fe-4S ferredoxins"/>
    <property type="match status" value="1"/>
</dbReference>
<dbReference type="InterPro" id="IPR017900">
    <property type="entry name" value="4Fe4S_Fe_S_CS"/>
</dbReference>
<evidence type="ECO:0000256" key="5">
    <source>
        <dbReference type="ARBA" id="ARBA00023014"/>
    </source>
</evidence>
<evidence type="ECO:0000256" key="1">
    <source>
        <dbReference type="ARBA" id="ARBA00001966"/>
    </source>
</evidence>
<name>A0A2W4WJS4_9CYAN</name>
<evidence type="ECO:0000259" key="6">
    <source>
        <dbReference type="PROSITE" id="PS51379"/>
    </source>
</evidence>
<reference evidence="8" key="1">
    <citation type="submission" date="2018-04" db="EMBL/GenBank/DDBJ databases">
        <authorList>
            <person name="Cornet L."/>
        </authorList>
    </citation>
    <scope>NUCLEOTIDE SEQUENCE [LARGE SCALE GENOMIC DNA]</scope>
</reference>
<dbReference type="InterPro" id="IPR017896">
    <property type="entry name" value="4Fe4S_Fe-S-bd"/>
</dbReference>
<sequence>MGQWVKLICGASYQDMPTVRRLVMLYALAGVDCIDVAADGAVVAAARQGLRDAQWLSDYLGNRSYLIPDFPWLMVSLNDSEDPHFRKADFDAARCPAECDRPCEPICPTAAIQFQSPQVGGVTTDLCYGCGRCIAVCPVGNIEARPYLANPEAFSTGHLAQIDAVEIHTQTGHQAQFDQLWQRLQPWRAHLKLVSISCPDHDQVVPYLWDLYNTMAPLGVPLIWQTDGRPMSGDLGKGTTHATIRLAKKILEAGPPGYVQPAGGTNGYTVDKLIALGLVNQASPAALLDDVQPDQLPAPQPAGVTYHDSALARARTNISGIAYGSYGRSQVLPLLDAIDQELQPWLGKNFPDQLAQGQHTSLPYLKSTASAARPPWQRLEDTALGQGLTLARQIVAQLKPEGQTSNGQTLDDPNP</sequence>
<dbReference type="PROSITE" id="PS00198">
    <property type="entry name" value="4FE4S_FER_1"/>
    <property type="match status" value="1"/>
</dbReference>
<feature type="domain" description="4Fe-4S ferredoxin-type" evidence="6">
    <location>
        <begin position="117"/>
        <end position="147"/>
    </location>
</feature>
<dbReference type="Gene3D" id="3.30.70.20">
    <property type="match status" value="1"/>
</dbReference>
<keyword evidence="2" id="KW-0004">4Fe-4S</keyword>
<evidence type="ECO:0000256" key="3">
    <source>
        <dbReference type="ARBA" id="ARBA00022723"/>
    </source>
</evidence>
<dbReference type="InterPro" id="IPR021039">
    <property type="entry name" value="Fe-S-bd_prot_LdpA_C"/>
</dbReference>
<dbReference type="GO" id="GO:0046872">
    <property type="term" value="F:metal ion binding"/>
    <property type="evidence" value="ECO:0007669"/>
    <property type="project" value="UniProtKB-KW"/>
</dbReference>
<reference evidence="7 8" key="2">
    <citation type="submission" date="2018-06" db="EMBL/GenBank/DDBJ databases">
        <title>Metagenomic assembly of (sub)arctic Cyanobacteria and their associated microbiome from non-axenic cultures.</title>
        <authorList>
            <person name="Baurain D."/>
        </authorList>
    </citation>
    <scope>NUCLEOTIDE SEQUENCE [LARGE SCALE GENOMIC DNA]</scope>
    <source>
        <strain evidence="7">ULC041bin1</strain>
    </source>
</reference>
<proteinExistence type="predicted"/>